<accession>A0ABR1JCM5</accession>
<dbReference type="EMBL" id="JBANRG010000018">
    <property type="protein sequence ID" value="KAK7458061.1"/>
    <property type="molecule type" value="Genomic_DNA"/>
</dbReference>
<feature type="transmembrane region" description="Helical" evidence="2">
    <location>
        <begin position="5"/>
        <end position="24"/>
    </location>
</feature>
<evidence type="ECO:0000256" key="2">
    <source>
        <dbReference type="SAM" id="Phobius"/>
    </source>
</evidence>
<dbReference type="Proteomes" id="UP001498398">
    <property type="component" value="Unassembled WGS sequence"/>
</dbReference>
<feature type="compositionally biased region" description="Gly residues" evidence="1">
    <location>
        <begin position="150"/>
        <end position="218"/>
    </location>
</feature>
<feature type="region of interest" description="Disordered" evidence="1">
    <location>
        <begin position="59"/>
        <end position="223"/>
    </location>
</feature>
<feature type="transmembrane region" description="Helical" evidence="2">
    <location>
        <begin position="30"/>
        <end position="50"/>
    </location>
</feature>
<evidence type="ECO:0000313" key="4">
    <source>
        <dbReference type="Proteomes" id="UP001498398"/>
    </source>
</evidence>
<comment type="caution">
    <text evidence="3">The sequence shown here is derived from an EMBL/GenBank/DDBJ whole genome shotgun (WGS) entry which is preliminary data.</text>
</comment>
<reference evidence="3 4" key="1">
    <citation type="submission" date="2024-01" db="EMBL/GenBank/DDBJ databases">
        <title>A draft genome for the cacao thread blight pathogen Marasmiellus scandens.</title>
        <authorList>
            <person name="Baruah I.K."/>
            <person name="Leung J."/>
            <person name="Bukari Y."/>
            <person name="Amoako-Attah I."/>
            <person name="Meinhardt L.W."/>
            <person name="Bailey B.A."/>
            <person name="Cohen S.P."/>
        </authorList>
    </citation>
    <scope>NUCLEOTIDE SEQUENCE [LARGE SCALE GENOMIC DNA]</scope>
    <source>
        <strain evidence="3 4">GH-19</strain>
    </source>
</reference>
<keyword evidence="4" id="KW-1185">Reference proteome</keyword>
<organism evidence="3 4">
    <name type="scientific">Marasmiellus scandens</name>
    <dbReference type="NCBI Taxonomy" id="2682957"/>
    <lineage>
        <taxon>Eukaryota</taxon>
        <taxon>Fungi</taxon>
        <taxon>Dikarya</taxon>
        <taxon>Basidiomycota</taxon>
        <taxon>Agaricomycotina</taxon>
        <taxon>Agaricomycetes</taxon>
        <taxon>Agaricomycetidae</taxon>
        <taxon>Agaricales</taxon>
        <taxon>Marasmiineae</taxon>
        <taxon>Omphalotaceae</taxon>
        <taxon>Marasmiellus</taxon>
    </lineage>
</organism>
<feature type="compositionally biased region" description="Basic and acidic residues" evidence="1">
    <location>
        <begin position="77"/>
        <end position="93"/>
    </location>
</feature>
<keyword evidence="2" id="KW-0812">Transmembrane</keyword>
<gene>
    <name evidence="3" type="ORF">VKT23_009967</name>
</gene>
<proteinExistence type="predicted"/>
<keyword evidence="2" id="KW-1133">Transmembrane helix</keyword>
<protein>
    <submittedName>
        <fullName evidence="3">Uncharacterized protein</fullName>
    </submittedName>
</protein>
<sequence length="270" mass="28177">MDPIFIAFMALIFFITLQGIYVVYQYFGGVATTALVDTLLIFGIGMAVFWNRGRRFGTPVGTTQAIEPPRTLSRNPSLERRGRSITPEPDRREHIRSRQRRDWRNPADVIESSSEEETVRGSDNSSTPSTPQQPGTLDLDNLFDDLHIRGAGGGGKGGKNPTGGTGGGGGDGDPPGGEGSGSGSGGGGGGGGGGYDPGSGGSGRGGRGGGGPPGGSGGDESDHPVRMNLYTRYGSIVNFFREQLTVLTVNILYTTITHLQLGLTVYRSAL</sequence>
<keyword evidence="2" id="KW-0472">Membrane</keyword>
<feature type="compositionally biased region" description="Polar residues" evidence="1">
    <location>
        <begin position="121"/>
        <end position="135"/>
    </location>
</feature>
<evidence type="ECO:0000256" key="1">
    <source>
        <dbReference type="SAM" id="MobiDB-lite"/>
    </source>
</evidence>
<name>A0ABR1JCM5_9AGAR</name>
<evidence type="ECO:0000313" key="3">
    <source>
        <dbReference type="EMBL" id="KAK7458061.1"/>
    </source>
</evidence>